<reference evidence="1 2" key="1">
    <citation type="submission" date="2014-12" db="EMBL/GenBank/DDBJ databases">
        <title>Frankia sp. BMG5.1 draft genome.</title>
        <authorList>
            <person name="Gtari M."/>
            <person name="Ghodhbane-Gtari F."/>
            <person name="Nouioui I."/>
            <person name="Ktari A."/>
            <person name="Hezbri K."/>
            <person name="Mimouni W."/>
            <person name="Sbissi I."/>
            <person name="Ayari A."/>
            <person name="Yamanaka T."/>
            <person name="Normand P."/>
            <person name="Tisa L.S."/>
            <person name="Boudabous A."/>
        </authorList>
    </citation>
    <scope>NUCLEOTIDE SEQUENCE [LARGE SCALE GENOMIC DNA]</scope>
    <source>
        <strain evidence="1 2">BMG5.1</strain>
    </source>
</reference>
<dbReference type="Proteomes" id="UP000035425">
    <property type="component" value="Unassembled WGS sequence"/>
</dbReference>
<sequence length="184" mass="19961">MMVRPDTQLRTIIRAMTEVVLPAVDPANQMAQEQARVVVGTLLLMAERLPLQFQFDRDELQRLTDFAEQLAGVASGGPRTSDLIIRLAADARAGRDVLERAKADPAELVDTVRQLRAVAGAVVDTVFADDAAASCRDAVWHAVLTMSRDQLLRERAWVLPQGFEQDPSSLPSLDSLLGTAAATG</sequence>
<keyword evidence="2" id="KW-1185">Reference proteome</keyword>
<evidence type="ECO:0008006" key="3">
    <source>
        <dbReference type="Google" id="ProtNLM"/>
    </source>
</evidence>
<dbReference type="EMBL" id="JWIO01000001">
    <property type="protein sequence ID" value="KLL13051.1"/>
    <property type="molecule type" value="Genomic_DNA"/>
</dbReference>
<evidence type="ECO:0000313" key="1">
    <source>
        <dbReference type="EMBL" id="KLL13051.1"/>
    </source>
</evidence>
<gene>
    <name evidence="1" type="ORF">FrCorBMG51_00505</name>
</gene>
<name>A0ABR5F8J3_9ACTN</name>
<proteinExistence type="predicted"/>
<comment type="caution">
    <text evidence="1">The sequence shown here is derived from an EMBL/GenBank/DDBJ whole genome shotgun (WGS) entry which is preliminary data.</text>
</comment>
<accession>A0ABR5F8J3</accession>
<organism evidence="1 2">
    <name type="scientific">Protofrankia coriariae</name>
    <dbReference type="NCBI Taxonomy" id="1562887"/>
    <lineage>
        <taxon>Bacteria</taxon>
        <taxon>Bacillati</taxon>
        <taxon>Actinomycetota</taxon>
        <taxon>Actinomycetes</taxon>
        <taxon>Frankiales</taxon>
        <taxon>Frankiaceae</taxon>
        <taxon>Protofrankia</taxon>
    </lineage>
</organism>
<protein>
    <recommendedName>
        <fullName evidence="3">TetR family transcriptional regulator</fullName>
    </recommendedName>
</protein>
<evidence type="ECO:0000313" key="2">
    <source>
        <dbReference type="Proteomes" id="UP000035425"/>
    </source>
</evidence>